<keyword evidence="5" id="KW-0143">Chaperone</keyword>
<evidence type="ECO:0000256" key="4">
    <source>
        <dbReference type="ARBA" id="ARBA00023134"/>
    </source>
</evidence>
<reference evidence="6 7" key="1">
    <citation type="submission" date="2018-11" db="EMBL/GenBank/DDBJ databases">
        <title>Genomic Encyclopedia of Type Strains, Phase IV (KMG-IV): sequencing the most valuable type-strain genomes for metagenomic binning, comparative biology and taxonomic classification.</title>
        <authorList>
            <person name="Goeker M."/>
        </authorList>
    </citation>
    <scope>NUCLEOTIDE SEQUENCE [LARGE SCALE GENOMIC DNA]</scope>
    <source>
        <strain evidence="6 7">DSM 18090</strain>
    </source>
</reference>
<accession>A0A3N5BWE5</accession>
<evidence type="ECO:0000256" key="5">
    <source>
        <dbReference type="ARBA" id="ARBA00023186"/>
    </source>
</evidence>
<dbReference type="Gene3D" id="1.20.5.170">
    <property type="match status" value="1"/>
</dbReference>
<keyword evidence="7" id="KW-1185">Reference proteome</keyword>
<dbReference type="InterPro" id="IPR027417">
    <property type="entry name" value="P-loop_NTPase"/>
</dbReference>
<dbReference type="GO" id="GO:0003924">
    <property type="term" value="F:GTPase activity"/>
    <property type="evidence" value="ECO:0007669"/>
    <property type="project" value="InterPro"/>
</dbReference>
<dbReference type="Proteomes" id="UP000276443">
    <property type="component" value="Unassembled WGS sequence"/>
</dbReference>
<keyword evidence="6" id="KW-0808">Transferase</keyword>
<keyword evidence="3" id="KW-0378">Hydrolase</keyword>
<dbReference type="OrthoDB" id="9778292at2"/>
<dbReference type="GO" id="GO:0016301">
    <property type="term" value="F:kinase activity"/>
    <property type="evidence" value="ECO:0007669"/>
    <property type="project" value="UniProtKB-KW"/>
</dbReference>
<dbReference type="InterPro" id="IPR005129">
    <property type="entry name" value="GTPase_ArgK"/>
</dbReference>
<dbReference type="PANTHER" id="PTHR43087">
    <property type="entry name" value="LYSINE/ARGININE/ORNITHINE TRANSPORT SYSTEM KINASE"/>
    <property type="match status" value="1"/>
</dbReference>
<evidence type="ECO:0000313" key="7">
    <source>
        <dbReference type="Proteomes" id="UP000276443"/>
    </source>
</evidence>
<comment type="caution">
    <text evidence="6">The sequence shown here is derived from an EMBL/GenBank/DDBJ whole genome shotgun (WGS) entry which is preliminary data.</text>
</comment>
<protein>
    <submittedName>
        <fullName evidence="6">LAO/AO transport system kinase</fullName>
    </submittedName>
</protein>
<dbReference type="CDD" id="cd03114">
    <property type="entry name" value="MMAA-like"/>
    <property type="match status" value="1"/>
</dbReference>
<keyword evidence="6" id="KW-0418">Kinase</keyword>
<dbReference type="NCBIfam" id="TIGR00750">
    <property type="entry name" value="lao"/>
    <property type="match status" value="1"/>
</dbReference>
<evidence type="ECO:0000256" key="3">
    <source>
        <dbReference type="ARBA" id="ARBA00022801"/>
    </source>
</evidence>
<proteinExistence type="inferred from homology"/>
<dbReference type="InterPro" id="IPR052040">
    <property type="entry name" value="GTPase/Isobutyryl-CoA_mutase"/>
</dbReference>
<evidence type="ECO:0000256" key="1">
    <source>
        <dbReference type="ARBA" id="ARBA00009625"/>
    </source>
</evidence>
<sequence>MDQLAEKIANQNQRALARAITLIENDHPDKLSLMSELNAKKKHAHYIGITGSPGAGKSSLVDQLITLLREQDKTVAVIAVDPTSPFSGGALLGDRVRMHKHFTDDQVFIRSMATRGSLGGLARATKDAIRACDAYGFDYIFIETVGVGQSELDIMKVADTTAVMLTPNSGDILQIFKAGIMEIADLFILNKADLPGVKKLKNTLKDLIHIAGHRGFEPQIIETSVNEGFGFEELLQSFEKHKKYLTETDAGQQKLQEQFKYEVYELIQEELWKEVYQFIEKDPKRLQELEKSDDPYQLAQKWLQEWLKVGDASGETH</sequence>
<dbReference type="Pfam" id="PF03308">
    <property type="entry name" value="MeaB"/>
    <property type="match status" value="1"/>
</dbReference>
<dbReference type="GO" id="GO:0005525">
    <property type="term" value="F:GTP binding"/>
    <property type="evidence" value="ECO:0007669"/>
    <property type="project" value="UniProtKB-KW"/>
</dbReference>
<comment type="similarity">
    <text evidence="1">Belongs to the SIMIBI class G3E GTPase family. ArgK/MeaB subfamily.</text>
</comment>
<gene>
    <name evidence="6" type="ORF">EDC24_1266</name>
</gene>
<name>A0A3N5BWE5_9BACI</name>
<organism evidence="6 7">
    <name type="scientific">Aquisalibacillus elongatus</name>
    <dbReference type="NCBI Taxonomy" id="485577"/>
    <lineage>
        <taxon>Bacteria</taxon>
        <taxon>Bacillati</taxon>
        <taxon>Bacillota</taxon>
        <taxon>Bacilli</taxon>
        <taxon>Bacillales</taxon>
        <taxon>Bacillaceae</taxon>
        <taxon>Aquisalibacillus</taxon>
    </lineage>
</organism>
<keyword evidence="4" id="KW-0342">GTP-binding</keyword>
<dbReference type="EMBL" id="RKRF01000008">
    <property type="protein sequence ID" value="RPF54078.1"/>
    <property type="molecule type" value="Genomic_DNA"/>
</dbReference>
<evidence type="ECO:0000313" key="6">
    <source>
        <dbReference type="EMBL" id="RPF54078.1"/>
    </source>
</evidence>
<dbReference type="AlphaFoldDB" id="A0A3N5BWE5"/>
<evidence type="ECO:0000256" key="2">
    <source>
        <dbReference type="ARBA" id="ARBA00022741"/>
    </source>
</evidence>
<dbReference type="SUPFAM" id="SSF52540">
    <property type="entry name" value="P-loop containing nucleoside triphosphate hydrolases"/>
    <property type="match status" value="1"/>
</dbReference>
<keyword evidence="2" id="KW-0547">Nucleotide-binding</keyword>
<dbReference type="Gene3D" id="3.40.50.300">
    <property type="entry name" value="P-loop containing nucleotide triphosphate hydrolases"/>
    <property type="match status" value="1"/>
</dbReference>
<dbReference type="RefSeq" id="WP_124220796.1">
    <property type="nucleotide sequence ID" value="NZ_RKRF01000008.1"/>
</dbReference>
<dbReference type="PANTHER" id="PTHR43087:SF1">
    <property type="entry name" value="LAO_AO TRANSPORT SYSTEM ATPASE"/>
    <property type="match status" value="1"/>
</dbReference>